<evidence type="ECO:0000313" key="6">
    <source>
        <dbReference type="EMBL" id="EKC26088.1"/>
    </source>
</evidence>
<dbReference type="InterPro" id="IPR026847">
    <property type="entry name" value="VPS13"/>
</dbReference>
<reference evidence="6" key="1">
    <citation type="journal article" date="2012" name="Nature">
        <title>The oyster genome reveals stress adaptation and complexity of shell formation.</title>
        <authorList>
            <person name="Zhang G."/>
            <person name="Fang X."/>
            <person name="Guo X."/>
            <person name="Li L."/>
            <person name="Luo R."/>
            <person name="Xu F."/>
            <person name="Yang P."/>
            <person name="Zhang L."/>
            <person name="Wang X."/>
            <person name="Qi H."/>
            <person name="Xiong Z."/>
            <person name="Que H."/>
            <person name="Xie Y."/>
            <person name="Holland P.W."/>
            <person name="Paps J."/>
            <person name="Zhu Y."/>
            <person name="Wu F."/>
            <person name="Chen Y."/>
            <person name="Wang J."/>
            <person name="Peng C."/>
            <person name="Meng J."/>
            <person name="Yang L."/>
            <person name="Liu J."/>
            <person name="Wen B."/>
            <person name="Zhang N."/>
            <person name="Huang Z."/>
            <person name="Zhu Q."/>
            <person name="Feng Y."/>
            <person name="Mount A."/>
            <person name="Hedgecock D."/>
            <person name="Xu Z."/>
            <person name="Liu Y."/>
            <person name="Domazet-Loso T."/>
            <person name="Du Y."/>
            <person name="Sun X."/>
            <person name="Zhang S."/>
            <person name="Liu B."/>
            <person name="Cheng P."/>
            <person name="Jiang X."/>
            <person name="Li J."/>
            <person name="Fan D."/>
            <person name="Wang W."/>
            <person name="Fu W."/>
            <person name="Wang T."/>
            <person name="Wang B."/>
            <person name="Zhang J."/>
            <person name="Peng Z."/>
            <person name="Li Y."/>
            <person name="Li N."/>
            <person name="Wang J."/>
            <person name="Chen M."/>
            <person name="He Y."/>
            <person name="Tan F."/>
            <person name="Song X."/>
            <person name="Zheng Q."/>
            <person name="Huang R."/>
            <person name="Yang H."/>
            <person name="Du X."/>
            <person name="Chen L."/>
            <person name="Yang M."/>
            <person name="Gaffney P.M."/>
            <person name="Wang S."/>
            <person name="Luo L."/>
            <person name="She Z."/>
            <person name="Ming Y."/>
            <person name="Huang W."/>
            <person name="Zhang S."/>
            <person name="Huang B."/>
            <person name="Zhang Y."/>
            <person name="Qu T."/>
            <person name="Ni P."/>
            <person name="Miao G."/>
            <person name="Wang J."/>
            <person name="Wang Q."/>
            <person name="Steinberg C.E."/>
            <person name="Wang H."/>
            <person name="Li N."/>
            <person name="Qian L."/>
            <person name="Zhang G."/>
            <person name="Li Y."/>
            <person name="Yang H."/>
            <person name="Liu X."/>
            <person name="Wang J."/>
            <person name="Yin Y."/>
            <person name="Wang J."/>
        </authorList>
    </citation>
    <scope>NUCLEOTIDE SEQUENCE [LARGE SCALE GENOMIC DNA]</scope>
    <source>
        <strain evidence="6">05x7-T-G4-1.051#20</strain>
    </source>
</reference>
<keyword evidence="2" id="KW-0813">Transport</keyword>
<dbReference type="Pfam" id="PF25033">
    <property type="entry name" value="VPS13_M"/>
    <property type="match status" value="1"/>
</dbReference>
<dbReference type="InParanoid" id="K1PWM0"/>
<protein>
    <submittedName>
        <fullName evidence="6">Vacuolar protein sorting-associated protein 13C</fullName>
    </submittedName>
</protein>
<organism evidence="6">
    <name type="scientific">Magallana gigas</name>
    <name type="common">Pacific oyster</name>
    <name type="synonym">Crassostrea gigas</name>
    <dbReference type="NCBI Taxonomy" id="29159"/>
    <lineage>
        <taxon>Eukaryota</taxon>
        <taxon>Metazoa</taxon>
        <taxon>Spiralia</taxon>
        <taxon>Lophotrochozoa</taxon>
        <taxon>Mollusca</taxon>
        <taxon>Bivalvia</taxon>
        <taxon>Autobranchia</taxon>
        <taxon>Pteriomorphia</taxon>
        <taxon>Ostreida</taxon>
        <taxon>Ostreoidea</taxon>
        <taxon>Ostreidae</taxon>
        <taxon>Magallana</taxon>
    </lineage>
</organism>
<name>K1PWM0_MAGGI</name>
<dbReference type="PANTHER" id="PTHR16166">
    <property type="entry name" value="VACUOLAR PROTEIN SORTING-ASSOCIATED PROTEIN VPS13"/>
    <property type="match status" value="1"/>
</dbReference>
<sequence length="818" mass="90033">MAKFEDIKEQSATGLKHAIEQHKYTDIRVDLKPSYVIIPHGGIYKKGAVNMLILDLGNLKVNSEKNKVGGDDKAMAVEEVMSRAYDNFKIKLDRVQLLYAKPGEDWNSARLAGTSPQHVLLPISINLLLQKSMFDNDRRLAKMKMSGDLPLLSLSLSDLRLQEILQLAQSIPLPEAGDEDQELEDMDVFSDAFDIPLDVNENRIMKKVVNVSAEMAEQEGESGPSRPQDVVNRTILEMKFEIKEVSVCLQEHTEDGDIPMIKLVLTTMGTNVTTRKFDMEAEAYLGGIYLQNLKFKVLEGGPLINLINTPTNEETRLLTFTFHKADPEGPEFESTFENTEQKIGVTFTSLEVLLHQEALLSVMKFAAQLQKSLQVEESPTKEAKTNADAQKKKEEQSKTAKDKQAGSKGSQKKGKVKDTERINLRVTAELEGFGVAVCTNNTVITNARINGISAGVVIQDSKTVVTSELREVTVYDSNTKTKYPKIVEIKGDAVLKLNLTIYNNATEGDKYSDMSCVDTSVDVQLGCIRGVFLMRFVSDLLEYLNGFQVEELQSQIEAAKGKVREASEAVTESAKVAMAQLAEKSPRVSIKVSMSAPVILVPQRSDSLNVLMVDFGHLDVSNSFSPVKTDAKIPAVLDSMKIDLKSLKVARAELSTEKEVVGQCLVLEPVSLNLSVTRNLAFGWYKEIPAVDLSGQLESIEATMSQGDYKVIMTLLSDNLSEGQKSDTVAGSSKVKDTEMTPAQGQTTDSEKTTTDGQNSRSADQALGQFMIEVVGVKGEMKSDGSLTTSVILKDTVVDDKRKQKQEAGIKSSHPPIR</sequence>
<feature type="region of interest" description="Disordered" evidence="3">
    <location>
        <begin position="375"/>
        <end position="418"/>
    </location>
</feature>
<feature type="domain" description="Chorein N-terminal" evidence="4">
    <location>
        <begin position="2"/>
        <end position="219"/>
    </location>
</feature>
<evidence type="ECO:0000256" key="1">
    <source>
        <dbReference type="ARBA" id="ARBA00006545"/>
    </source>
</evidence>
<dbReference type="PANTHER" id="PTHR16166:SF93">
    <property type="entry name" value="INTERMEMBRANE LIPID TRANSFER PROTEIN VPS13"/>
    <property type="match status" value="1"/>
</dbReference>
<dbReference type="AlphaFoldDB" id="K1PWM0"/>
<evidence type="ECO:0000256" key="2">
    <source>
        <dbReference type="ARBA" id="ARBA00022448"/>
    </source>
</evidence>
<comment type="similarity">
    <text evidence="1">Belongs to the VPS13 family.</text>
</comment>
<dbReference type="EMBL" id="JH816827">
    <property type="protein sequence ID" value="EKC26088.1"/>
    <property type="molecule type" value="Genomic_DNA"/>
</dbReference>
<feature type="compositionally biased region" description="Basic and acidic residues" evidence="3">
    <location>
        <begin position="796"/>
        <end position="808"/>
    </location>
</feature>
<dbReference type="InterPro" id="IPR056747">
    <property type="entry name" value="VPS13-like_M"/>
</dbReference>
<dbReference type="HOGENOM" id="CLU_345545_0_0_1"/>
<evidence type="ECO:0000259" key="5">
    <source>
        <dbReference type="Pfam" id="PF25033"/>
    </source>
</evidence>
<feature type="domain" description="VPS13-like middle region" evidence="5">
    <location>
        <begin position="438"/>
        <end position="758"/>
    </location>
</feature>
<dbReference type="Pfam" id="PF12624">
    <property type="entry name" value="VPS13_N"/>
    <property type="match status" value="1"/>
</dbReference>
<evidence type="ECO:0000256" key="3">
    <source>
        <dbReference type="SAM" id="MobiDB-lite"/>
    </source>
</evidence>
<evidence type="ECO:0000259" key="4">
    <source>
        <dbReference type="Pfam" id="PF12624"/>
    </source>
</evidence>
<feature type="compositionally biased region" description="Basic and acidic residues" evidence="3">
    <location>
        <begin position="378"/>
        <end position="405"/>
    </location>
</feature>
<accession>K1PWM0</accession>
<feature type="region of interest" description="Disordered" evidence="3">
    <location>
        <begin position="723"/>
        <end position="761"/>
    </location>
</feature>
<feature type="region of interest" description="Disordered" evidence="3">
    <location>
        <begin position="782"/>
        <end position="818"/>
    </location>
</feature>
<dbReference type="GO" id="GO:0006623">
    <property type="term" value="P:protein targeting to vacuole"/>
    <property type="evidence" value="ECO:0007669"/>
    <property type="project" value="TreeGrafter"/>
</dbReference>
<dbReference type="GO" id="GO:0045053">
    <property type="term" value="P:protein retention in Golgi apparatus"/>
    <property type="evidence" value="ECO:0007669"/>
    <property type="project" value="TreeGrafter"/>
</dbReference>
<proteinExistence type="inferred from homology"/>
<gene>
    <name evidence="6" type="ORF">CGI_10012815</name>
</gene>
<dbReference type="InterPro" id="IPR026854">
    <property type="entry name" value="VPS13_N"/>
</dbReference>